<organism evidence="5">
    <name type="scientific">Palpitomonas bilix</name>
    <dbReference type="NCBI Taxonomy" id="652834"/>
    <lineage>
        <taxon>Eukaryota</taxon>
        <taxon>Eukaryota incertae sedis</taxon>
    </lineage>
</organism>
<dbReference type="AlphaFoldDB" id="A0A7S3G9S1"/>
<feature type="repeat" description="ANK" evidence="3">
    <location>
        <begin position="139"/>
        <end position="171"/>
    </location>
</feature>
<evidence type="ECO:0000256" key="1">
    <source>
        <dbReference type="ARBA" id="ARBA00022737"/>
    </source>
</evidence>
<proteinExistence type="predicted"/>
<dbReference type="PROSITE" id="PS50297">
    <property type="entry name" value="ANK_REP_REGION"/>
    <property type="match status" value="2"/>
</dbReference>
<sequence length="410" mass="45711">MRDRVWHAAVTGRTEDIKLLSLEGADLSEVHSRSKKKWTPLHKVAAEVDAVEVCEALVKYGADVNAKDTDGQTPLHFASELGKDSFISAMAASKHFQLDPNMRDIKGRTPLFRAVEAKLDVTVLALLSIRADPSIPNYDMVSPLHLASREGNLSLISLLIGEGADANSKDLDGKLPSDYTDDMTVKKVLAEASKLKEELSSAKKLGEFIGKQTNEILARHELAARAQAEEAAANAIAGLKEERERREDAERRLASHKLQAEAAIAKAARLEVRTNEAEMERSTAEDKVLMMGDELVELKKRIEQMERQHIADEKKIDELQMIATKATSVKSEVENAPADLQRANERIKALEFDMADLKTQLAEEKFQRTLDKEAYTIVLRVLREQNEGEADMAEEEVRQARVTATQDHRK</sequence>
<dbReference type="InterPro" id="IPR036770">
    <property type="entry name" value="Ankyrin_rpt-contain_sf"/>
</dbReference>
<accession>A0A7S3G9S1</accession>
<feature type="repeat" description="ANK" evidence="3">
    <location>
        <begin position="36"/>
        <end position="69"/>
    </location>
</feature>
<feature type="region of interest" description="Disordered" evidence="4">
    <location>
        <begin position="388"/>
        <end position="410"/>
    </location>
</feature>
<gene>
    <name evidence="5" type="ORF">PBIL07802_LOCUS16976</name>
</gene>
<dbReference type="PANTHER" id="PTHR24171:SF8">
    <property type="entry name" value="BRCA1-ASSOCIATED RING DOMAIN PROTEIN 1"/>
    <property type="match status" value="1"/>
</dbReference>
<dbReference type="EMBL" id="HBIB01026282">
    <property type="protein sequence ID" value="CAE0254728.1"/>
    <property type="molecule type" value="Transcribed_RNA"/>
</dbReference>
<dbReference type="GO" id="GO:0004842">
    <property type="term" value="F:ubiquitin-protein transferase activity"/>
    <property type="evidence" value="ECO:0007669"/>
    <property type="project" value="TreeGrafter"/>
</dbReference>
<dbReference type="SMART" id="SM00248">
    <property type="entry name" value="ANK"/>
    <property type="match status" value="4"/>
</dbReference>
<dbReference type="Pfam" id="PF12796">
    <property type="entry name" value="Ank_2"/>
    <property type="match status" value="2"/>
</dbReference>
<dbReference type="PROSITE" id="PS50088">
    <property type="entry name" value="ANK_REPEAT"/>
    <property type="match status" value="2"/>
</dbReference>
<dbReference type="GO" id="GO:0085020">
    <property type="term" value="P:protein K6-linked ubiquitination"/>
    <property type="evidence" value="ECO:0007669"/>
    <property type="project" value="TreeGrafter"/>
</dbReference>
<dbReference type="PANTHER" id="PTHR24171">
    <property type="entry name" value="ANKYRIN REPEAT DOMAIN-CONTAINING PROTEIN 39-RELATED"/>
    <property type="match status" value="1"/>
</dbReference>
<evidence type="ECO:0000256" key="3">
    <source>
        <dbReference type="PROSITE-ProRule" id="PRU00023"/>
    </source>
</evidence>
<keyword evidence="2 3" id="KW-0040">ANK repeat</keyword>
<dbReference type="SUPFAM" id="SSF48403">
    <property type="entry name" value="Ankyrin repeat"/>
    <property type="match status" value="1"/>
</dbReference>
<dbReference type="InterPro" id="IPR002110">
    <property type="entry name" value="Ankyrin_rpt"/>
</dbReference>
<dbReference type="Gene3D" id="1.25.40.20">
    <property type="entry name" value="Ankyrin repeat-containing domain"/>
    <property type="match status" value="2"/>
</dbReference>
<reference evidence="5" key="1">
    <citation type="submission" date="2021-01" db="EMBL/GenBank/DDBJ databases">
        <authorList>
            <person name="Corre E."/>
            <person name="Pelletier E."/>
            <person name="Niang G."/>
            <person name="Scheremetjew M."/>
            <person name="Finn R."/>
            <person name="Kale V."/>
            <person name="Holt S."/>
            <person name="Cochrane G."/>
            <person name="Meng A."/>
            <person name="Brown T."/>
            <person name="Cohen L."/>
        </authorList>
    </citation>
    <scope>NUCLEOTIDE SEQUENCE</scope>
    <source>
        <strain evidence="5">NIES-2562</strain>
    </source>
</reference>
<protein>
    <submittedName>
        <fullName evidence="5">Uncharacterized protein</fullName>
    </submittedName>
</protein>
<evidence type="ECO:0000256" key="2">
    <source>
        <dbReference type="ARBA" id="ARBA00023043"/>
    </source>
</evidence>
<dbReference type="PRINTS" id="PR01415">
    <property type="entry name" value="ANKYRIN"/>
</dbReference>
<keyword evidence="1" id="KW-0677">Repeat</keyword>
<evidence type="ECO:0000256" key="4">
    <source>
        <dbReference type="SAM" id="MobiDB-lite"/>
    </source>
</evidence>
<evidence type="ECO:0000313" key="5">
    <source>
        <dbReference type="EMBL" id="CAE0254728.1"/>
    </source>
</evidence>
<name>A0A7S3G9S1_9EUKA</name>